<reference evidence="2 3" key="1">
    <citation type="submission" date="2019-08" db="EMBL/GenBank/DDBJ databases">
        <authorList>
            <person name="Dhanesh K."/>
            <person name="Kumar G."/>
            <person name="Sasikala C."/>
            <person name="Venkata Ramana C."/>
        </authorList>
    </citation>
    <scope>NUCLEOTIDE SEQUENCE [LARGE SCALE GENOMIC DNA]</scope>
    <source>
        <strain evidence="2 3">JC645</strain>
    </source>
</reference>
<dbReference type="EMBL" id="VWOX01000017">
    <property type="protein sequence ID" value="KAA5539779.1"/>
    <property type="molecule type" value="Genomic_DNA"/>
</dbReference>
<name>A0A5M6D290_9BACT</name>
<protein>
    <recommendedName>
        <fullName evidence="4">HEAT repeat domain-containing protein</fullName>
    </recommendedName>
</protein>
<proteinExistence type="predicted"/>
<feature type="signal peptide" evidence="1">
    <location>
        <begin position="1"/>
        <end position="23"/>
    </location>
</feature>
<dbReference type="AlphaFoldDB" id="A0A5M6D290"/>
<keyword evidence="3" id="KW-1185">Reference proteome</keyword>
<dbReference type="Proteomes" id="UP000324479">
    <property type="component" value="Unassembled WGS sequence"/>
</dbReference>
<evidence type="ECO:0000256" key="1">
    <source>
        <dbReference type="SAM" id="SignalP"/>
    </source>
</evidence>
<feature type="chain" id="PRO_5024281972" description="HEAT repeat domain-containing protein" evidence="1">
    <location>
        <begin position="24"/>
        <end position="323"/>
    </location>
</feature>
<evidence type="ECO:0000313" key="2">
    <source>
        <dbReference type="EMBL" id="KAA5539779.1"/>
    </source>
</evidence>
<evidence type="ECO:0000313" key="3">
    <source>
        <dbReference type="Proteomes" id="UP000324479"/>
    </source>
</evidence>
<accession>A0A5M6D290</accession>
<comment type="caution">
    <text evidence="2">The sequence shown here is derived from an EMBL/GenBank/DDBJ whole genome shotgun (WGS) entry which is preliminary data.</text>
</comment>
<evidence type="ECO:0008006" key="4">
    <source>
        <dbReference type="Google" id="ProtNLM"/>
    </source>
</evidence>
<keyword evidence="1" id="KW-0732">Signal</keyword>
<gene>
    <name evidence="2" type="ORF">FYK55_23570</name>
</gene>
<dbReference type="RefSeq" id="WP_150079089.1">
    <property type="nucleotide sequence ID" value="NZ_VWOX01000017.1"/>
</dbReference>
<sequence length="323" mass="36035">MTRLITSAIVVVLFASFPIGTNADTYERFTGIVDSSRSAATTVVVQPTTLPETGQAGSRLLVFSRLPESTKAGQATHVLESSLRNGAIRFVLDETLPFRPTVSRVSDSHVAVLSYWGANRSWFKSHPAIEIRALKDGERREFRIEDILERIDDCVFVSRSTISWLKDACFSASGSSLYVALWLKASDRPGVLNRLIRVDVSGGEILHVGESSYREAMRQTTPNFHASLFDIAREENSEVLRDVANEVLGQESTTKHLRAHAAAYLYRVFDDQPAKRVLLGLRTELMNGPPENELELKTIVHHFDDAHAFADNILRESGRRPLN</sequence>
<organism evidence="2 3">
    <name type="scientific">Roseiconus nitratireducens</name>
    <dbReference type="NCBI Taxonomy" id="2605748"/>
    <lineage>
        <taxon>Bacteria</taxon>
        <taxon>Pseudomonadati</taxon>
        <taxon>Planctomycetota</taxon>
        <taxon>Planctomycetia</taxon>
        <taxon>Pirellulales</taxon>
        <taxon>Pirellulaceae</taxon>
        <taxon>Roseiconus</taxon>
    </lineage>
</organism>